<comment type="caution">
    <text evidence="1">The sequence shown here is derived from an EMBL/GenBank/DDBJ whole genome shotgun (WGS) entry which is preliminary data.</text>
</comment>
<sequence length="74" mass="9088">MTMAGSREPGKKATPRNWTMFGWRRVLISWHSSKNSRWSPRSESLHGSFWRRRWLQARPPPPRCHRLRRRFRCQ</sequence>
<dbReference type="EMBL" id="CASHTH010000618">
    <property type="protein sequence ID" value="CAI8005535.1"/>
    <property type="molecule type" value="Genomic_DNA"/>
</dbReference>
<evidence type="ECO:0000313" key="2">
    <source>
        <dbReference type="Proteomes" id="UP001174909"/>
    </source>
</evidence>
<gene>
    <name evidence="1" type="ORF">GBAR_LOCUS4298</name>
</gene>
<name>A0AA35R669_GEOBA</name>
<reference evidence="1" key="1">
    <citation type="submission" date="2023-03" db="EMBL/GenBank/DDBJ databases">
        <authorList>
            <person name="Steffen K."/>
            <person name="Cardenas P."/>
        </authorList>
    </citation>
    <scope>NUCLEOTIDE SEQUENCE</scope>
</reference>
<proteinExistence type="predicted"/>
<dbReference type="Proteomes" id="UP001174909">
    <property type="component" value="Unassembled WGS sequence"/>
</dbReference>
<dbReference type="AlphaFoldDB" id="A0AA35R669"/>
<keyword evidence="2" id="KW-1185">Reference proteome</keyword>
<organism evidence="1 2">
    <name type="scientific">Geodia barretti</name>
    <name type="common">Barrett's horny sponge</name>
    <dbReference type="NCBI Taxonomy" id="519541"/>
    <lineage>
        <taxon>Eukaryota</taxon>
        <taxon>Metazoa</taxon>
        <taxon>Porifera</taxon>
        <taxon>Demospongiae</taxon>
        <taxon>Heteroscleromorpha</taxon>
        <taxon>Tetractinellida</taxon>
        <taxon>Astrophorina</taxon>
        <taxon>Geodiidae</taxon>
        <taxon>Geodia</taxon>
    </lineage>
</organism>
<evidence type="ECO:0000313" key="1">
    <source>
        <dbReference type="EMBL" id="CAI8005535.1"/>
    </source>
</evidence>
<accession>A0AA35R669</accession>
<protein>
    <submittedName>
        <fullName evidence="1">Uncharacterized protein</fullName>
    </submittedName>
</protein>